<keyword evidence="1 3" id="KW-0597">Phosphoprotein</keyword>
<dbReference type="GO" id="GO:0004673">
    <property type="term" value="F:protein histidine kinase activity"/>
    <property type="evidence" value="ECO:0007669"/>
    <property type="project" value="TreeGrafter"/>
</dbReference>
<keyword evidence="2" id="KW-0902">Two-component regulatory system</keyword>
<name>A0AAD6YQY9_9AGAR</name>
<feature type="domain" description="Response regulatory" evidence="5">
    <location>
        <begin position="351"/>
        <end position="434"/>
    </location>
</feature>
<dbReference type="PANTHER" id="PTHR45339">
    <property type="entry name" value="HYBRID SIGNAL TRANSDUCTION HISTIDINE KINASE J"/>
    <property type="match status" value="1"/>
</dbReference>
<comment type="caution">
    <text evidence="6">The sequence shown here is derived from an EMBL/GenBank/DDBJ whole genome shotgun (WGS) entry which is preliminary data.</text>
</comment>
<gene>
    <name evidence="6" type="ORF">GGX14DRAFT_555463</name>
</gene>
<sequence length="453" mass="50661">MPTEPQRQLDVRRVPPSARLPREAAPARHRGLPRFLWRISYHSPPGPHPRFRLYFRLYFWTVAVATSTGSHPPHLTSARPGFLACRLGPDRGDWEERDRDTPNAFMSAVRIVVPSSGQTPPLTTSSRSMRTAHSWAARGTRQTCGSRRLSVPRPRDVLGRLFRAPPPPRAVESRHLDPCELPVPDSDRPHADPYPGHLYLGRHERRSRGPVAYQDTFALAVDPWRARLICRAEYQGAACARQERTHGRAHHGVPQGACATGKVQPWQGEPVLSCAAAGAQPSSTPTIGWRSTGAGKVRHEGPARLNDGFSRQHCDGGWQYACDLIVRPQQVELSIELSENGSLTVHAFIERALRNKPFDIILMDVSMPVMSGMEATQRIRQYEMQYNLTPTPIIALTAHAMIGDRERCLQAGMNDHITKPLRRVDLISEAGPSRPLLRKRGALTYPDYPQLTL</sequence>
<reference evidence="6" key="1">
    <citation type="submission" date="2023-03" db="EMBL/GenBank/DDBJ databases">
        <title>Massive genome expansion in bonnet fungi (Mycena s.s.) driven by repeated elements and novel gene families across ecological guilds.</title>
        <authorList>
            <consortium name="Lawrence Berkeley National Laboratory"/>
            <person name="Harder C.B."/>
            <person name="Miyauchi S."/>
            <person name="Viragh M."/>
            <person name="Kuo A."/>
            <person name="Thoen E."/>
            <person name="Andreopoulos B."/>
            <person name="Lu D."/>
            <person name="Skrede I."/>
            <person name="Drula E."/>
            <person name="Henrissat B."/>
            <person name="Morin E."/>
            <person name="Kohler A."/>
            <person name="Barry K."/>
            <person name="LaButti K."/>
            <person name="Morin E."/>
            <person name="Salamov A."/>
            <person name="Lipzen A."/>
            <person name="Mereny Z."/>
            <person name="Hegedus B."/>
            <person name="Baldrian P."/>
            <person name="Stursova M."/>
            <person name="Weitz H."/>
            <person name="Taylor A."/>
            <person name="Grigoriev I.V."/>
            <person name="Nagy L.G."/>
            <person name="Martin F."/>
            <person name="Kauserud H."/>
        </authorList>
    </citation>
    <scope>NUCLEOTIDE SEQUENCE</scope>
    <source>
        <strain evidence="6">9144</strain>
    </source>
</reference>
<evidence type="ECO:0000256" key="2">
    <source>
        <dbReference type="ARBA" id="ARBA00023012"/>
    </source>
</evidence>
<evidence type="ECO:0000259" key="5">
    <source>
        <dbReference type="PROSITE" id="PS50110"/>
    </source>
</evidence>
<dbReference type="PROSITE" id="PS50110">
    <property type="entry name" value="RESPONSE_REGULATORY"/>
    <property type="match status" value="1"/>
</dbReference>
<dbReference type="SUPFAM" id="SSF52172">
    <property type="entry name" value="CheY-like"/>
    <property type="match status" value="1"/>
</dbReference>
<dbReference type="GO" id="GO:0000160">
    <property type="term" value="P:phosphorelay signal transduction system"/>
    <property type="evidence" value="ECO:0007669"/>
    <property type="project" value="UniProtKB-KW"/>
</dbReference>
<evidence type="ECO:0000313" key="7">
    <source>
        <dbReference type="Proteomes" id="UP001219525"/>
    </source>
</evidence>
<evidence type="ECO:0000256" key="3">
    <source>
        <dbReference type="PROSITE-ProRule" id="PRU00169"/>
    </source>
</evidence>
<dbReference type="Pfam" id="PF00072">
    <property type="entry name" value="Response_reg"/>
    <property type="match status" value="1"/>
</dbReference>
<feature type="region of interest" description="Disordered" evidence="4">
    <location>
        <begin position="158"/>
        <end position="177"/>
    </location>
</feature>
<dbReference type="Gene3D" id="3.40.50.2300">
    <property type="match status" value="1"/>
</dbReference>
<dbReference type="SMART" id="SM00448">
    <property type="entry name" value="REC"/>
    <property type="match status" value="1"/>
</dbReference>
<proteinExistence type="predicted"/>
<keyword evidence="7" id="KW-1185">Reference proteome</keyword>
<protein>
    <recommendedName>
        <fullName evidence="5">Response regulatory domain-containing protein</fullName>
    </recommendedName>
</protein>
<dbReference type="AlphaFoldDB" id="A0AAD6YQY9"/>
<dbReference type="GO" id="GO:0071474">
    <property type="term" value="P:cellular hyperosmotic response"/>
    <property type="evidence" value="ECO:0007669"/>
    <property type="project" value="TreeGrafter"/>
</dbReference>
<evidence type="ECO:0000313" key="6">
    <source>
        <dbReference type="EMBL" id="KAJ7226871.1"/>
    </source>
</evidence>
<evidence type="ECO:0000256" key="4">
    <source>
        <dbReference type="SAM" id="MobiDB-lite"/>
    </source>
</evidence>
<dbReference type="InterPro" id="IPR001789">
    <property type="entry name" value="Sig_transdc_resp-reg_receiver"/>
</dbReference>
<feature type="compositionally biased region" description="Polar residues" evidence="4">
    <location>
        <begin position="115"/>
        <end position="131"/>
    </location>
</feature>
<feature type="modified residue" description="4-aspartylphosphate" evidence="3">
    <location>
        <position position="364"/>
    </location>
</feature>
<dbReference type="Proteomes" id="UP001219525">
    <property type="component" value="Unassembled WGS sequence"/>
</dbReference>
<organism evidence="6 7">
    <name type="scientific">Mycena pura</name>
    <dbReference type="NCBI Taxonomy" id="153505"/>
    <lineage>
        <taxon>Eukaryota</taxon>
        <taxon>Fungi</taxon>
        <taxon>Dikarya</taxon>
        <taxon>Basidiomycota</taxon>
        <taxon>Agaricomycotina</taxon>
        <taxon>Agaricomycetes</taxon>
        <taxon>Agaricomycetidae</taxon>
        <taxon>Agaricales</taxon>
        <taxon>Marasmiineae</taxon>
        <taxon>Mycenaceae</taxon>
        <taxon>Mycena</taxon>
    </lineage>
</organism>
<accession>A0AAD6YQY9</accession>
<dbReference type="EMBL" id="JARJCW010000003">
    <property type="protein sequence ID" value="KAJ7226871.1"/>
    <property type="molecule type" value="Genomic_DNA"/>
</dbReference>
<dbReference type="PANTHER" id="PTHR45339:SF1">
    <property type="entry name" value="HYBRID SIGNAL TRANSDUCTION HISTIDINE KINASE J"/>
    <property type="match status" value="1"/>
</dbReference>
<dbReference type="InterPro" id="IPR011006">
    <property type="entry name" value="CheY-like_superfamily"/>
</dbReference>
<feature type="region of interest" description="Disordered" evidence="4">
    <location>
        <begin position="115"/>
        <end position="150"/>
    </location>
</feature>
<feature type="region of interest" description="Disordered" evidence="4">
    <location>
        <begin position="1"/>
        <end position="26"/>
    </location>
</feature>
<dbReference type="CDD" id="cd17546">
    <property type="entry name" value="REC_hyHK_CKI1_RcsC-like"/>
    <property type="match status" value="1"/>
</dbReference>
<evidence type="ECO:0000256" key="1">
    <source>
        <dbReference type="ARBA" id="ARBA00022553"/>
    </source>
</evidence>